<dbReference type="Pfam" id="PF00270">
    <property type="entry name" value="DEAD"/>
    <property type="match status" value="1"/>
</dbReference>
<dbReference type="PANTHER" id="PTHR12131">
    <property type="entry name" value="ATP-DEPENDENT RNA AND DNA HELICASE"/>
    <property type="match status" value="1"/>
</dbReference>
<gene>
    <name evidence="7" type="ORF">IPOD504_LOCUS7610</name>
</gene>
<keyword evidence="2" id="KW-0378">Hydrolase</keyword>
<dbReference type="SUPFAM" id="SSF52540">
    <property type="entry name" value="P-loop containing nucleoside triphosphate hydrolases"/>
    <property type="match status" value="1"/>
</dbReference>
<dbReference type="InterPro" id="IPR027417">
    <property type="entry name" value="P-loop_NTPase"/>
</dbReference>
<accession>A0ABN8IB77</accession>
<evidence type="ECO:0000256" key="3">
    <source>
        <dbReference type="ARBA" id="ARBA00022806"/>
    </source>
</evidence>
<keyword evidence="1" id="KW-0547">Nucleotide-binding</keyword>
<evidence type="ECO:0000256" key="5">
    <source>
        <dbReference type="SAM" id="MobiDB-lite"/>
    </source>
</evidence>
<dbReference type="Gene3D" id="3.40.50.300">
    <property type="entry name" value="P-loop containing nucleotide triphosphate hydrolases"/>
    <property type="match status" value="1"/>
</dbReference>
<feature type="compositionally biased region" description="Basic and acidic residues" evidence="5">
    <location>
        <begin position="18"/>
        <end position="36"/>
    </location>
</feature>
<feature type="domain" description="Helicase ATP-binding" evidence="6">
    <location>
        <begin position="105"/>
        <end position="164"/>
    </location>
</feature>
<organism evidence="7 8">
    <name type="scientific">Iphiclides podalirius</name>
    <name type="common">scarce swallowtail</name>
    <dbReference type="NCBI Taxonomy" id="110791"/>
    <lineage>
        <taxon>Eukaryota</taxon>
        <taxon>Metazoa</taxon>
        <taxon>Ecdysozoa</taxon>
        <taxon>Arthropoda</taxon>
        <taxon>Hexapoda</taxon>
        <taxon>Insecta</taxon>
        <taxon>Pterygota</taxon>
        <taxon>Neoptera</taxon>
        <taxon>Endopterygota</taxon>
        <taxon>Lepidoptera</taxon>
        <taxon>Glossata</taxon>
        <taxon>Ditrysia</taxon>
        <taxon>Papilionoidea</taxon>
        <taxon>Papilionidae</taxon>
        <taxon>Papilioninae</taxon>
        <taxon>Iphiclides</taxon>
    </lineage>
</organism>
<keyword evidence="8" id="KW-1185">Reference proteome</keyword>
<keyword evidence="3" id="KW-0347">Helicase</keyword>
<evidence type="ECO:0000256" key="4">
    <source>
        <dbReference type="ARBA" id="ARBA00022840"/>
    </source>
</evidence>
<dbReference type="PROSITE" id="PS51192">
    <property type="entry name" value="HELICASE_ATP_BIND_1"/>
    <property type="match status" value="1"/>
</dbReference>
<proteinExistence type="predicted"/>
<evidence type="ECO:0000256" key="2">
    <source>
        <dbReference type="ARBA" id="ARBA00022801"/>
    </source>
</evidence>
<protein>
    <recommendedName>
        <fullName evidence="6">Helicase ATP-binding domain-containing protein</fullName>
    </recommendedName>
</protein>
<feature type="non-terminal residue" evidence="7">
    <location>
        <position position="1"/>
    </location>
</feature>
<evidence type="ECO:0000256" key="1">
    <source>
        <dbReference type="ARBA" id="ARBA00022741"/>
    </source>
</evidence>
<evidence type="ECO:0000313" key="7">
    <source>
        <dbReference type="EMBL" id="CAH2050690.1"/>
    </source>
</evidence>
<reference evidence="7" key="1">
    <citation type="submission" date="2022-03" db="EMBL/GenBank/DDBJ databases">
        <authorList>
            <person name="Martin H S."/>
        </authorList>
    </citation>
    <scope>NUCLEOTIDE SEQUENCE</scope>
</reference>
<dbReference type="InterPro" id="IPR011545">
    <property type="entry name" value="DEAD/DEAH_box_helicase_dom"/>
</dbReference>
<feature type="region of interest" description="Disordered" evidence="5">
    <location>
        <begin position="1"/>
        <end position="39"/>
    </location>
</feature>
<dbReference type="EMBL" id="OW152814">
    <property type="protein sequence ID" value="CAH2050690.1"/>
    <property type="molecule type" value="Genomic_DNA"/>
</dbReference>
<dbReference type="PANTHER" id="PTHR12131:SF7">
    <property type="entry name" value="EXOSOME RNA HELICASE MTR4"/>
    <property type="match status" value="1"/>
</dbReference>
<evidence type="ECO:0000259" key="6">
    <source>
        <dbReference type="PROSITE" id="PS51192"/>
    </source>
</evidence>
<sequence length="164" mass="18376">MEKAIEDGNELNTVGQKRPHEQVEYADTSEIKRSKPDEDDADIIDDLNLDVLNSRIVIHTLETAEGCTHEVAIPPNHEYAALLPITSEPAKQYSFILDPFQKEAIMCIDNLQSVLVSAHTSAGKTVVAEYAIALSLKNKQRVIYTTPIKALSNQKYREFSEEFS</sequence>
<keyword evidence="4" id="KW-0067">ATP-binding</keyword>
<name>A0ABN8IB77_9NEOP</name>
<evidence type="ECO:0000313" key="8">
    <source>
        <dbReference type="Proteomes" id="UP000837857"/>
    </source>
</evidence>
<dbReference type="InterPro" id="IPR014001">
    <property type="entry name" value="Helicase_ATP-bd"/>
</dbReference>
<dbReference type="Proteomes" id="UP000837857">
    <property type="component" value="Chromosome 2"/>
</dbReference>
<dbReference type="InterPro" id="IPR050699">
    <property type="entry name" value="RNA-DNA_Helicase"/>
</dbReference>